<dbReference type="AlphaFoldDB" id="A0A5M8P1V5"/>
<comment type="caution">
    <text evidence="2">The sequence shown here is derived from an EMBL/GenBank/DDBJ whole genome shotgun (WGS) entry which is preliminary data.</text>
</comment>
<keyword evidence="2" id="KW-0378">Hydrolase</keyword>
<accession>A0A5M8P1V5</accession>
<dbReference type="PANTHER" id="PTHR10357">
    <property type="entry name" value="ALPHA-AMYLASE FAMILY MEMBER"/>
    <property type="match status" value="1"/>
</dbReference>
<feature type="domain" description="Glycosyl hydrolase family 13 catalytic" evidence="1">
    <location>
        <begin position="10"/>
        <end position="444"/>
    </location>
</feature>
<reference evidence="2 3" key="1">
    <citation type="submission" date="2019-03" db="EMBL/GenBank/DDBJ databases">
        <title>Single cell metagenomics reveals metabolic interactions within the superorganism composed of flagellate Streblomastix strix and complex community of Bacteroidetes bacteria on its surface.</title>
        <authorList>
            <person name="Treitli S.C."/>
            <person name="Kolisko M."/>
            <person name="Husnik F."/>
            <person name="Keeling P."/>
            <person name="Hampl V."/>
        </authorList>
    </citation>
    <scope>NUCLEOTIDE SEQUENCE [LARGE SCALE GENOMIC DNA]</scope>
    <source>
        <strain evidence="2">St1</strain>
    </source>
</reference>
<dbReference type="Pfam" id="PF00128">
    <property type="entry name" value="Alpha-amylase"/>
    <property type="match status" value="1"/>
</dbReference>
<dbReference type="SMART" id="SM00642">
    <property type="entry name" value="Aamy"/>
    <property type="match status" value="1"/>
</dbReference>
<evidence type="ECO:0000313" key="2">
    <source>
        <dbReference type="EMBL" id="KAA6302411.1"/>
    </source>
</evidence>
<dbReference type="EC" id="3.2.1.135" evidence="2"/>
<dbReference type="GO" id="GO:0009313">
    <property type="term" value="P:oligosaccharide catabolic process"/>
    <property type="evidence" value="ECO:0007669"/>
    <property type="project" value="TreeGrafter"/>
</dbReference>
<dbReference type="Gene3D" id="3.20.20.80">
    <property type="entry name" value="Glycosidases"/>
    <property type="match status" value="2"/>
</dbReference>
<protein>
    <submittedName>
        <fullName evidence="2">Neopullulanase 2</fullName>
        <ecNumber evidence="2">3.2.1.135</ecNumber>
    </submittedName>
</protein>
<dbReference type="Proteomes" id="UP000324575">
    <property type="component" value="Unassembled WGS sequence"/>
</dbReference>
<name>A0A5M8P1V5_9BACT</name>
<dbReference type="EMBL" id="SNRX01000008">
    <property type="protein sequence ID" value="KAA6302411.1"/>
    <property type="molecule type" value="Genomic_DNA"/>
</dbReference>
<sequence>MKQMKLTIYQALPRLFGNKTPHPVPNGTLEANCCGKLSDFTGEILKNIHQSGFSHIWYTGLLEHATQTDYSAFGIPHDHPAIVKGKAGSPYAIKDYYDIDPDLADSIPDRMTEFEALVRRTHQAKLKMIIDFVPNHVAREYRSDAKPTGTEDLGASDHTRTTFSSDNNFYYLPGQVFSPDFDLSDEKGNTYEEFPAKATGNDCFSSSPCRNDWYETVKLNYGVDYLNGGKKHFSPIPDTWQKMLDILLFWAGKHIDGFRCDMAEMVPVEFWGWAISQVKQQHPGVIFIAEVYNPSQYRNYLFTGKFDYLYDKVGLYDTLRAVMTGHAATGTITHCWQSVNDILPNMLNFLENHDEQRIASDFFAGNPYKGRPALAVSALMSTNPLMVYSGQEWGERGMDAEGFSDCDGRTTIFDYWSIPVFRTGFVDKKEDLCRYYTQILHLCRQRPAIHSGKFFDLMYVNPDLAHKQYAFLRYAENELLLVVANFDEERVDLNIFIPAHAFDSFGISDCFNGKAEELLTKRNCAAALHKDAFYPVRVEALNAVVICFPKKY</sequence>
<dbReference type="CDD" id="cd11349">
    <property type="entry name" value="AmyAc_3"/>
    <property type="match status" value="1"/>
</dbReference>
<dbReference type="GO" id="GO:0031216">
    <property type="term" value="F:neopullulanase activity"/>
    <property type="evidence" value="ECO:0007669"/>
    <property type="project" value="UniProtKB-EC"/>
</dbReference>
<evidence type="ECO:0000313" key="3">
    <source>
        <dbReference type="Proteomes" id="UP000324575"/>
    </source>
</evidence>
<gene>
    <name evidence="2" type="ORF">EZS26_001524</name>
</gene>
<dbReference type="InterPro" id="IPR017853">
    <property type="entry name" value="GH"/>
</dbReference>
<dbReference type="SUPFAM" id="SSF51445">
    <property type="entry name" value="(Trans)glycosidases"/>
    <property type="match status" value="1"/>
</dbReference>
<evidence type="ECO:0000259" key="1">
    <source>
        <dbReference type="SMART" id="SM00642"/>
    </source>
</evidence>
<dbReference type="PANTHER" id="PTHR10357:SF205">
    <property type="entry name" value="O-GLYCOSYL HYDROLASE FAMILY 13"/>
    <property type="match status" value="1"/>
</dbReference>
<proteinExistence type="predicted"/>
<dbReference type="GO" id="GO:0004556">
    <property type="term" value="F:alpha-amylase activity"/>
    <property type="evidence" value="ECO:0007669"/>
    <property type="project" value="TreeGrafter"/>
</dbReference>
<keyword evidence="2" id="KW-0326">Glycosidase</keyword>
<organism evidence="2 3">
    <name type="scientific">Candidatus Ordinivivax streblomastigis</name>
    <dbReference type="NCBI Taxonomy" id="2540710"/>
    <lineage>
        <taxon>Bacteria</taxon>
        <taxon>Pseudomonadati</taxon>
        <taxon>Bacteroidota</taxon>
        <taxon>Bacteroidia</taxon>
        <taxon>Bacteroidales</taxon>
        <taxon>Candidatus Ordinivivax</taxon>
    </lineage>
</organism>
<dbReference type="InterPro" id="IPR006047">
    <property type="entry name" value="GH13_cat_dom"/>
</dbReference>